<feature type="non-terminal residue" evidence="1">
    <location>
        <position position="187"/>
    </location>
</feature>
<name>A0ABD0KHR3_9CAEN</name>
<protein>
    <submittedName>
        <fullName evidence="1">Uncharacterized protein</fullName>
    </submittedName>
</protein>
<dbReference type="EMBL" id="JACVVK020000175">
    <property type="protein sequence ID" value="KAK7486704.1"/>
    <property type="molecule type" value="Genomic_DNA"/>
</dbReference>
<dbReference type="AlphaFoldDB" id="A0ABD0KHR3"/>
<reference evidence="1 2" key="1">
    <citation type="journal article" date="2023" name="Sci. Data">
        <title>Genome assembly of the Korean intertidal mud-creeper Batillaria attramentaria.</title>
        <authorList>
            <person name="Patra A.K."/>
            <person name="Ho P.T."/>
            <person name="Jun S."/>
            <person name="Lee S.J."/>
            <person name="Kim Y."/>
            <person name="Won Y.J."/>
        </authorList>
    </citation>
    <scope>NUCLEOTIDE SEQUENCE [LARGE SCALE GENOMIC DNA]</scope>
    <source>
        <strain evidence="1">Wonlab-2016</strain>
    </source>
</reference>
<evidence type="ECO:0000313" key="1">
    <source>
        <dbReference type="EMBL" id="KAK7486704.1"/>
    </source>
</evidence>
<keyword evidence="2" id="KW-1185">Reference proteome</keyword>
<gene>
    <name evidence="1" type="ORF">BaRGS_00022105</name>
</gene>
<sequence>MHDAAALTAVIKRDKNNTWRSVPFTAGAGPVMHACRRRVVGIPGAPEKNGVYCYLRSASFVWARDSYVCTPPVHSAFSCSQFGSAQFIVVAVLVCTQNLPEIPPATKTHTALICFQSHKHISLRTVNSKSPQTPGVEVSVFSKLICGADGFRVRVRSAAYSLPRLPPTDDVRHLVPDRLTPDYIVVQ</sequence>
<proteinExistence type="predicted"/>
<evidence type="ECO:0000313" key="2">
    <source>
        <dbReference type="Proteomes" id="UP001519460"/>
    </source>
</evidence>
<dbReference type="Proteomes" id="UP001519460">
    <property type="component" value="Unassembled WGS sequence"/>
</dbReference>
<comment type="caution">
    <text evidence="1">The sequence shown here is derived from an EMBL/GenBank/DDBJ whole genome shotgun (WGS) entry which is preliminary data.</text>
</comment>
<accession>A0ABD0KHR3</accession>
<organism evidence="1 2">
    <name type="scientific">Batillaria attramentaria</name>
    <dbReference type="NCBI Taxonomy" id="370345"/>
    <lineage>
        <taxon>Eukaryota</taxon>
        <taxon>Metazoa</taxon>
        <taxon>Spiralia</taxon>
        <taxon>Lophotrochozoa</taxon>
        <taxon>Mollusca</taxon>
        <taxon>Gastropoda</taxon>
        <taxon>Caenogastropoda</taxon>
        <taxon>Sorbeoconcha</taxon>
        <taxon>Cerithioidea</taxon>
        <taxon>Batillariidae</taxon>
        <taxon>Batillaria</taxon>
    </lineage>
</organism>